<dbReference type="CDD" id="cd02573">
    <property type="entry name" value="PseudoU_synth_EcTruB"/>
    <property type="match status" value="1"/>
</dbReference>
<comment type="function">
    <text evidence="5">Responsible for synthesis of pseudouridine from uracil-55 in the psi GC loop of transfer RNAs.</text>
</comment>
<evidence type="ECO:0000256" key="3">
    <source>
        <dbReference type="ARBA" id="ARBA00022694"/>
    </source>
</evidence>
<accession>A0A2M7E7U3</accession>
<dbReference type="GO" id="GO:1990481">
    <property type="term" value="P:mRNA pseudouridine synthesis"/>
    <property type="evidence" value="ECO:0007669"/>
    <property type="project" value="TreeGrafter"/>
</dbReference>
<evidence type="ECO:0000259" key="6">
    <source>
        <dbReference type="Pfam" id="PF01509"/>
    </source>
</evidence>
<feature type="active site" description="Nucleophile" evidence="5">
    <location>
        <position position="39"/>
    </location>
</feature>
<evidence type="ECO:0000256" key="5">
    <source>
        <dbReference type="HAMAP-Rule" id="MF_01080"/>
    </source>
</evidence>
<dbReference type="Gene3D" id="3.30.2350.10">
    <property type="entry name" value="Pseudouridine synthase"/>
    <property type="match status" value="1"/>
</dbReference>
<dbReference type="Pfam" id="PF01509">
    <property type="entry name" value="TruB_N"/>
    <property type="match status" value="1"/>
</dbReference>
<keyword evidence="3 5" id="KW-0819">tRNA processing</keyword>
<keyword evidence="4 5" id="KW-0413">Isomerase</keyword>
<name>A0A2M7E7U3_9BACT</name>
<dbReference type="PANTHER" id="PTHR13767">
    <property type="entry name" value="TRNA-PSEUDOURIDINE SYNTHASE"/>
    <property type="match status" value="1"/>
</dbReference>
<dbReference type="GO" id="GO:0003723">
    <property type="term" value="F:RNA binding"/>
    <property type="evidence" value="ECO:0007669"/>
    <property type="project" value="InterPro"/>
</dbReference>
<evidence type="ECO:0000259" key="7">
    <source>
        <dbReference type="Pfam" id="PF16198"/>
    </source>
</evidence>
<reference evidence="9" key="1">
    <citation type="submission" date="2017-09" db="EMBL/GenBank/DDBJ databases">
        <title>Depth-based differentiation of microbial function through sediment-hosted aquifers and enrichment of novel symbionts in the deep terrestrial subsurface.</title>
        <authorList>
            <person name="Probst A.J."/>
            <person name="Ladd B."/>
            <person name="Jarett J.K."/>
            <person name="Geller-Mcgrath D.E."/>
            <person name="Sieber C.M.K."/>
            <person name="Emerson J.B."/>
            <person name="Anantharaman K."/>
            <person name="Thomas B.C."/>
            <person name="Malmstrom R."/>
            <person name="Stieglmeier M."/>
            <person name="Klingl A."/>
            <person name="Woyke T."/>
            <person name="Ryan C.M."/>
            <person name="Banfield J.F."/>
        </authorList>
    </citation>
    <scope>NUCLEOTIDE SEQUENCE [LARGE SCALE GENOMIC DNA]</scope>
</reference>
<evidence type="ECO:0000313" key="9">
    <source>
        <dbReference type="Proteomes" id="UP000228886"/>
    </source>
</evidence>
<dbReference type="HAMAP" id="MF_01080">
    <property type="entry name" value="TruB_bact"/>
    <property type="match status" value="1"/>
</dbReference>
<dbReference type="EMBL" id="PETL01000258">
    <property type="protein sequence ID" value="PIV63812.1"/>
    <property type="molecule type" value="Genomic_DNA"/>
</dbReference>
<feature type="domain" description="Pseudouridine synthase II N-terminal" evidence="6">
    <location>
        <begin position="23"/>
        <end position="172"/>
    </location>
</feature>
<dbReference type="InterPro" id="IPR032819">
    <property type="entry name" value="TruB_C"/>
</dbReference>
<evidence type="ECO:0000256" key="4">
    <source>
        <dbReference type="ARBA" id="ARBA00023235"/>
    </source>
</evidence>
<dbReference type="EC" id="5.4.99.25" evidence="5"/>
<dbReference type="InterPro" id="IPR020103">
    <property type="entry name" value="PsdUridine_synth_cat_dom_sf"/>
</dbReference>
<proteinExistence type="inferred from homology"/>
<protein>
    <recommendedName>
        <fullName evidence="5">tRNA pseudouridine synthase B</fullName>
        <ecNumber evidence="5">5.4.99.25</ecNumber>
    </recommendedName>
    <alternativeName>
        <fullName evidence="5">tRNA pseudouridine(55) synthase</fullName>
        <shortName evidence="5">Psi55 synthase</shortName>
    </alternativeName>
    <alternativeName>
        <fullName evidence="5">tRNA pseudouridylate synthase</fullName>
    </alternativeName>
    <alternativeName>
        <fullName evidence="5">tRNA-uridine isomerase</fullName>
    </alternativeName>
</protein>
<organism evidence="8 9">
    <name type="scientific">bacterium (Candidatus Ratteibacteria) CG01_land_8_20_14_3_00_40_19</name>
    <dbReference type="NCBI Taxonomy" id="2014290"/>
    <lineage>
        <taxon>Bacteria</taxon>
        <taxon>Candidatus Ratteibacteria</taxon>
    </lineage>
</organism>
<dbReference type="InterPro" id="IPR014780">
    <property type="entry name" value="tRNA_psdUridine_synth_TruB"/>
</dbReference>
<dbReference type="GO" id="GO:0031119">
    <property type="term" value="P:tRNA pseudouridine synthesis"/>
    <property type="evidence" value="ECO:0007669"/>
    <property type="project" value="UniProtKB-UniRule"/>
</dbReference>
<evidence type="ECO:0000256" key="1">
    <source>
        <dbReference type="ARBA" id="ARBA00000385"/>
    </source>
</evidence>
<dbReference type="NCBIfam" id="TIGR00431">
    <property type="entry name" value="TruB"/>
    <property type="match status" value="1"/>
</dbReference>
<dbReference type="Pfam" id="PF16198">
    <property type="entry name" value="TruB_C_2"/>
    <property type="match status" value="1"/>
</dbReference>
<dbReference type="PANTHER" id="PTHR13767:SF2">
    <property type="entry name" value="PSEUDOURIDYLATE SYNTHASE TRUB1"/>
    <property type="match status" value="1"/>
</dbReference>
<dbReference type="Proteomes" id="UP000228886">
    <property type="component" value="Unassembled WGS sequence"/>
</dbReference>
<dbReference type="SUPFAM" id="SSF55120">
    <property type="entry name" value="Pseudouridine synthase"/>
    <property type="match status" value="1"/>
</dbReference>
<evidence type="ECO:0000313" key="8">
    <source>
        <dbReference type="EMBL" id="PIV63812.1"/>
    </source>
</evidence>
<comment type="catalytic activity">
    <reaction evidence="1 5">
        <text>uridine(55) in tRNA = pseudouridine(55) in tRNA</text>
        <dbReference type="Rhea" id="RHEA:42532"/>
        <dbReference type="Rhea" id="RHEA-COMP:10101"/>
        <dbReference type="Rhea" id="RHEA-COMP:10102"/>
        <dbReference type="ChEBI" id="CHEBI:65314"/>
        <dbReference type="ChEBI" id="CHEBI:65315"/>
        <dbReference type="EC" id="5.4.99.25"/>
    </reaction>
</comment>
<dbReference type="GO" id="GO:0160148">
    <property type="term" value="F:tRNA pseudouridine(55) synthase activity"/>
    <property type="evidence" value="ECO:0007669"/>
    <property type="project" value="UniProtKB-EC"/>
</dbReference>
<dbReference type="AlphaFoldDB" id="A0A2M7E7U3"/>
<feature type="domain" description="tRNA pseudouridylate synthase B C-terminal" evidence="7">
    <location>
        <begin position="173"/>
        <end position="213"/>
    </location>
</feature>
<comment type="similarity">
    <text evidence="2 5">Belongs to the pseudouridine synthase TruB family. Type 1 subfamily.</text>
</comment>
<evidence type="ECO:0000256" key="2">
    <source>
        <dbReference type="ARBA" id="ARBA00005642"/>
    </source>
</evidence>
<sequence length="237" mass="26608">MDGLLNTNKPKGITSYDVIRFIKKNFHFKGKIGHSGTLDPAATGVLLVCLGKATKLSSLLMAQEKEYEATLKLGIRTDTLDEKGKILSRIDKISITEEATKKVLFSFIGEIKQVPPLVSALKYQGRRMYEIAREGKDVPRKARRIIIKEIKIKEIKIPFISFRVVCSKGTYVRALCRDIGEQLGCGAFQSNLIRKRIGPFLLKDALTLERLKERGLSSSLIPISEVFNLIKRVTSKN</sequence>
<gene>
    <name evidence="5 8" type="primary">truB</name>
    <name evidence="8" type="ORF">COS11_05470</name>
</gene>
<dbReference type="InterPro" id="IPR002501">
    <property type="entry name" value="PsdUridine_synth_N"/>
</dbReference>
<comment type="caution">
    <text evidence="8">The sequence shown here is derived from an EMBL/GenBank/DDBJ whole genome shotgun (WGS) entry which is preliminary data.</text>
</comment>